<keyword evidence="3" id="KW-1003">Cell membrane</keyword>
<reference evidence="9 10" key="1">
    <citation type="submission" date="2019-01" db="EMBL/GenBank/DDBJ databases">
        <title>Genome sequencing of strain FW100M-2.</title>
        <authorList>
            <person name="Heo J."/>
            <person name="Kim S.-J."/>
            <person name="Kim J.-S."/>
            <person name="Hong S.-B."/>
            <person name="Kwon S.-W."/>
        </authorList>
    </citation>
    <scope>NUCLEOTIDE SEQUENCE [LARGE SCALE GENOMIC DNA]</scope>
    <source>
        <strain evidence="9 10">FW100M-2</strain>
    </source>
</reference>
<proteinExistence type="inferred from homology"/>
<sequence length="174" mass="19860">MSINRLIGFMLLLFIVEGTIMPWVIPAGYTTRIVPHFVFVVVIFSALYSNRHRALFLGAGFGLLQDVAYYGHMIGPNLFFMGILGYYTGVLFENKRVTLLAALSVIGINYILYDSMMYGIYFAFRITNESFAWALMDHILPSLFLQLAFALLVYVPLRKHLESAVKKKLDKDEQ</sequence>
<comment type="similarity">
    <text evidence="2">Belongs to the MreD family.</text>
</comment>
<evidence type="ECO:0000256" key="5">
    <source>
        <dbReference type="ARBA" id="ARBA00022960"/>
    </source>
</evidence>
<keyword evidence="6 8" id="KW-1133">Transmembrane helix</keyword>
<evidence type="ECO:0000256" key="7">
    <source>
        <dbReference type="ARBA" id="ARBA00023136"/>
    </source>
</evidence>
<dbReference type="InterPro" id="IPR007227">
    <property type="entry name" value="Cell_shape_determining_MreD"/>
</dbReference>
<dbReference type="EMBL" id="CP035492">
    <property type="protein sequence ID" value="QAY65162.1"/>
    <property type="molecule type" value="Genomic_DNA"/>
</dbReference>
<dbReference type="KEGG" id="pprt:ET464_00935"/>
<feature type="transmembrane region" description="Helical" evidence="8">
    <location>
        <begin position="69"/>
        <end position="87"/>
    </location>
</feature>
<evidence type="ECO:0000256" key="1">
    <source>
        <dbReference type="ARBA" id="ARBA00004651"/>
    </source>
</evidence>
<evidence type="ECO:0000256" key="2">
    <source>
        <dbReference type="ARBA" id="ARBA00007776"/>
    </source>
</evidence>
<organism evidence="9 10">
    <name type="scientific">Paenibacillus protaetiae</name>
    <dbReference type="NCBI Taxonomy" id="2509456"/>
    <lineage>
        <taxon>Bacteria</taxon>
        <taxon>Bacillati</taxon>
        <taxon>Bacillota</taxon>
        <taxon>Bacilli</taxon>
        <taxon>Bacillales</taxon>
        <taxon>Paenibacillaceae</taxon>
        <taxon>Paenibacillus</taxon>
    </lineage>
</organism>
<gene>
    <name evidence="9" type="primary">mreD</name>
    <name evidence="9" type="ORF">ET464_00935</name>
</gene>
<evidence type="ECO:0000256" key="6">
    <source>
        <dbReference type="ARBA" id="ARBA00022989"/>
    </source>
</evidence>
<keyword evidence="10" id="KW-1185">Reference proteome</keyword>
<dbReference type="Proteomes" id="UP000293568">
    <property type="component" value="Chromosome"/>
</dbReference>
<keyword evidence="4 8" id="KW-0812">Transmembrane</keyword>
<evidence type="ECO:0000313" key="10">
    <source>
        <dbReference type="Proteomes" id="UP000293568"/>
    </source>
</evidence>
<feature type="transmembrane region" description="Helical" evidence="8">
    <location>
        <begin position="139"/>
        <end position="157"/>
    </location>
</feature>
<keyword evidence="7 8" id="KW-0472">Membrane</keyword>
<dbReference type="GO" id="GO:0005886">
    <property type="term" value="C:plasma membrane"/>
    <property type="evidence" value="ECO:0007669"/>
    <property type="project" value="UniProtKB-SubCell"/>
</dbReference>
<evidence type="ECO:0000313" key="9">
    <source>
        <dbReference type="EMBL" id="QAY65162.1"/>
    </source>
</evidence>
<accession>A0A4P6EQP6</accession>
<name>A0A4P6EQP6_9BACL</name>
<feature type="transmembrane region" description="Helical" evidence="8">
    <location>
        <begin position="6"/>
        <end position="26"/>
    </location>
</feature>
<evidence type="ECO:0000256" key="4">
    <source>
        <dbReference type="ARBA" id="ARBA00022692"/>
    </source>
</evidence>
<dbReference type="GO" id="GO:0008360">
    <property type="term" value="P:regulation of cell shape"/>
    <property type="evidence" value="ECO:0007669"/>
    <property type="project" value="UniProtKB-KW"/>
</dbReference>
<protein>
    <submittedName>
        <fullName evidence="9">Rod shape-determining protein MreD</fullName>
    </submittedName>
</protein>
<dbReference type="RefSeq" id="WP_129437457.1">
    <property type="nucleotide sequence ID" value="NZ_CP035492.1"/>
</dbReference>
<comment type="subcellular location">
    <subcellularLocation>
        <location evidence="1">Cell membrane</location>
        <topology evidence="1">Multi-pass membrane protein</topology>
    </subcellularLocation>
</comment>
<dbReference type="AlphaFoldDB" id="A0A4P6EQP6"/>
<dbReference type="NCBIfam" id="TIGR03426">
    <property type="entry name" value="shape_MreD"/>
    <property type="match status" value="1"/>
</dbReference>
<evidence type="ECO:0000256" key="3">
    <source>
        <dbReference type="ARBA" id="ARBA00022475"/>
    </source>
</evidence>
<dbReference type="Pfam" id="PF04093">
    <property type="entry name" value="MreD"/>
    <property type="match status" value="1"/>
</dbReference>
<keyword evidence="5" id="KW-0133">Cell shape</keyword>
<feature type="transmembrane region" description="Helical" evidence="8">
    <location>
        <begin position="99"/>
        <end position="124"/>
    </location>
</feature>
<dbReference type="OrthoDB" id="2678464at2"/>
<evidence type="ECO:0000256" key="8">
    <source>
        <dbReference type="SAM" id="Phobius"/>
    </source>
</evidence>